<dbReference type="GO" id="GO:0008757">
    <property type="term" value="F:S-adenosylmethionine-dependent methyltransferase activity"/>
    <property type="evidence" value="ECO:0007669"/>
    <property type="project" value="UniProtKB-ARBA"/>
</dbReference>
<dbReference type="PROSITE" id="PS01360">
    <property type="entry name" value="ZF_MYND_1"/>
    <property type="match status" value="1"/>
</dbReference>
<evidence type="ECO:0000313" key="7">
    <source>
        <dbReference type="EMBL" id="KAG5666817.1"/>
    </source>
</evidence>
<dbReference type="InterPro" id="IPR046341">
    <property type="entry name" value="SET_dom_sf"/>
</dbReference>
<dbReference type="SUPFAM" id="SSF82199">
    <property type="entry name" value="SET domain"/>
    <property type="match status" value="1"/>
</dbReference>
<proteinExistence type="predicted"/>
<dbReference type="OrthoDB" id="3174329at2759"/>
<dbReference type="PROSITE" id="PS50865">
    <property type="entry name" value="ZF_MYND_2"/>
    <property type="match status" value="1"/>
</dbReference>
<evidence type="ECO:0000259" key="6">
    <source>
        <dbReference type="PROSITE" id="PS50865"/>
    </source>
</evidence>
<name>A0A9J6BAC5_POLVA</name>
<keyword evidence="1" id="KW-0479">Metal-binding</keyword>
<comment type="caution">
    <text evidence="7">The sequence shown here is derived from an EMBL/GenBank/DDBJ whole genome shotgun (WGS) entry which is preliminary data.</text>
</comment>
<organism evidence="7 8">
    <name type="scientific">Polypedilum vanderplanki</name>
    <name type="common">Sleeping chironomid midge</name>
    <dbReference type="NCBI Taxonomy" id="319348"/>
    <lineage>
        <taxon>Eukaryota</taxon>
        <taxon>Metazoa</taxon>
        <taxon>Ecdysozoa</taxon>
        <taxon>Arthropoda</taxon>
        <taxon>Hexapoda</taxon>
        <taxon>Insecta</taxon>
        <taxon>Pterygota</taxon>
        <taxon>Neoptera</taxon>
        <taxon>Endopterygota</taxon>
        <taxon>Diptera</taxon>
        <taxon>Nematocera</taxon>
        <taxon>Chironomoidea</taxon>
        <taxon>Chironomidae</taxon>
        <taxon>Chironominae</taxon>
        <taxon>Polypedilum</taxon>
        <taxon>Polypedilum</taxon>
    </lineage>
</organism>
<dbReference type="AlphaFoldDB" id="A0A9J6BAC5"/>
<dbReference type="SUPFAM" id="SSF144232">
    <property type="entry name" value="HIT/MYND zinc finger-like"/>
    <property type="match status" value="1"/>
</dbReference>
<dbReference type="InterPro" id="IPR002893">
    <property type="entry name" value="Znf_MYND"/>
</dbReference>
<dbReference type="GO" id="GO:0008276">
    <property type="term" value="F:protein methyltransferase activity"/>
    <property type="evidence" value="ECO:0007669"/>
    <property type="project" value="UniProtKB-ARBA"/>
</dbReference>
<dbReference type="GO" id="GO:0008270">
    <property type="term" value="F:zinc ion binding"/>
    <property type="evidence" value="ECO:0007669"/>
    <property type="project" value="UniProtKB-KW"/>
</dbReference>
<feature type="domain" description="SET" evidence="5">
    <location>
        <begin position="47"/>
        <end position="307"/>
    </location>
</feature>
<evidence type="ECO:0000259" key="5">
    <source>
        <dbReference type="PROSITE" id="PS50280"/>
    </source>
</evidence>
<evidence type="ECO:0000256" key="3">
    <source>
        <dbReference type="ARBA" id="ARBA00022833"/>
    </source>
</evidence>
<dbReference type="CDD" id="cd20071">
    <property type="entry name" value="SET_SMYD"/>
    <property type="match status" value="1"/>
</dbReference>
<dbReference type="Gene3D" id="2.170.270.10">
    <property type="entry name" value="SET domain"/>
    <property type="match status" value="1"/>
</dbReference>
<feature type="domain" description="MYND-type" evidence="6">
    <location>
        <begin position="11"/>
        <end position="48"/>
    </location>
</feature>
<dbReference type="InterPro" id="IPR053010">
    <property type="entry name" value="SET_SmydA-8"/>
</dbReference>
<dbReference type="EMBL" id="JADBJN010000004">
    <property type="protein sequence ID" value="KAG5666817.1"/>
    <property type="molecule type" value="Genomic_DNA"/>
</dbReference>
<evidence type="ECO:0008006" key="9">
    <source>
        <dbReference type="Google" id="ProtNLM"/>
    </source>
</evidence>
<dbReference type="PANTHER" id="PTHR46455">
    <property type="entry name" value="SET AND MYND DOMAIN CONTAINING, ARTHROPOD-SPECIFIC, MEMBER 4, ISOFORM A"/>
    <property type="match status" value="1"/>
</dbReference>
<sequence>MTPKVENNPSCAICKMTNDLKACSACGLVYYCNSEHQKEHWKEHKTECIAYKIIDDKNSIYIEAARDIKAGSVVLSENPLVIGPDWSYDLFDTASTLNCVGCFEPIRVLNHRCQKCSWPCCNVACIGLENNKLHEIECAFLKCGVGVKKQGDYGAIRDYYRTDVLLALKCLLLQIKSKKKFEQLMKLNGNVKERKGGDDFRRAEKHIDYLEENFLKPLKEAEEKSGKILLPQKDRKTLQKIYGIIDRNAVYLTEKNEIAGLYSLGSTVTHSCVPNSHFIYDRKNAFKLTVKAIRDIKKGEIITTCFGNILFGTQARKHQLAITKFITCNCIRCNDPTELGTNFSSLKCIGVDDGEECGGIQVPKVNKETNDLEWLCDKCPARVSGAEISDLMTKMDEEIDNTLSTEATVPAIENLMGKLAHFLHPNHFHLFTLKHALVQLYGNHRDYPFESMTVENLKRKIKYCDELLEAIEKLDPKCVRLSFYMAVVLYEKCNGIRELMNRRANGNNYSKTDGLKLLKKAQMTIKYELDSMQGKNLNENINDAIDVWQKIEN</sequence>
<dbReference type="Pfam" id="PF00856">
    <property type="entry name" value="SET"/>
    <property type="match status" value="1"/>
</dbReference>
<keyword evidence="8" id="KW-1185">Reference proteome</keyword>
<evidence type="ECO:0000313" key="8">
    <source>
        <dbReference type="Proteomes" id="UP001107558"/>
    </source>
</evidence>
<keyword evidence="2 4" id="KW-0863">Zinc-finger</keyword>
<accession>A0A9J6BAC5</accession>
<dbReference type="InterPro" id="IPR001214">
    <property type="entry name" value="SET_dom"/>
</dbReference>
<dbReference type="GO" id="GO:0008170">
    <property type="term" value="F:N-methyltransferase activity"/>
    <property type="evidence" value="ECO:0007669"/>
    <property type="project" value="UniProtKB-ARBA"/>
</dbReference>
<dbReference type="PANTHER" id="PTHR46455:SF2">
    <property type="entry name" value="AT24727P"/>
    <property type="match status" value="1"/>
</dbReference>
<reference evidence="7" key="1">
    <citation type="submission" date="2021-03" db="EMBL/GenBank/DDBJ databases">
        <title>Chromosome level genome of the anhydrobiotic midge Polypedilum vanderplanki.</title>
        <authorList>
            <person name="Yoshida Y."/>
            <person name="Kikawada T."/>
            <person name="Gusev O."/>
        </authorList>
    </citation>
    <scope>NUCLEOTIDE SEQUENCE</scope>
    <source>
        <strain evidence="7">NIAS01</strain>
        <tissue evidence="7">Whole body or cell culture</tissue>
    </source>
</reference>
<keyword evidence="3" id="KW-0862">Zinc</keyword>
<evidence type="ECO:0000256" key="2">
    <source>
        <dbReference type="ARBA" id="ARBA00022771"/>
    </source>
</evidence>
<dbReference type="Gene3D" id="1.10.220.160">
    <property type="match status" value="1"/>
</dbReference>
<dbReference type="Pfam" id="PF01753">
    <property type="entry name" value="zf-MYND"/>
    <property type="match status" value="1"/>
</dbReference>
<gene>
    <name evidence="7" type="ORF">PVAND_014827</name>
</gene>
<dbReference type="Proteomes" id="UP001107558">
    <property type="component" value="Chromosome 4"/>
</dbReference>
<dbReference type="PROSITE" id="PS50280">
    <property type="entry name" value="SET"/>
    <property type="match status" value="1"/>
</dbReference>
<dbReference type="Gene3D" id="6.10.140.2220">
    <property type="match status" value="2"/>
</dbReference>
<evidence type="ECO:0000256" key="4">
    <source>
        <dbReference type="PROSITE-ProRule" id="PRU00134"/>
    </source>
</evidence>
<protein>
    <recommendedName>
        <fullName evidence="9">Protein msta</fullName>
    </recommendedName>
</protein>
<evidence type="ECO:0000256" key="1">
    <source>
        <dbReference type="ARBA" id="ARBA00022723"/>
    </source>
</evidence>